<dbReference type="InterPro" id="IPR009056">
    <property type="entry name" value="Cyt_c-like_dom"/>
</dbReference>
<evidence type="ECO:0000313" key="6">
    <source>
        <dbReference type="EMBL" id="NMC62557.1"/>
    </source>
</evidence>
<proteinExistence type="predicted"/>
<dbReference type="EMBL" id="JAAZON010000225">
    <property type="protein sequence ID" value="NMC62557.1"/>
    <property type="molecule type" value="Genomic_DNA"/>
</dbReference>
<dbReference type="InterPro" id="IPR036909">
    <property type="entry name" value="Cyt_c-like_dom_sf"/>
</dbReference>
<name>A0A7X9FQX0_9DELT</name>
<sequence>SLRRVEGEIYSKRGETLVKGLAACGVCHGQISDPESPLIGGRVVEDIYGEVTAPNITPGKTGLGDWTTTEIMQAIRNSINKDEEDISQAVHKGYLWMSDEDLLAVVGYLKSLTPYENEVDRRHVSFVSRNTTGFWESKKEVKGHVPAIIPTDKVAYGEYLVNHVANCAFCHNSPSTLLRGESFLGGGKTIKREGVERVAPPLHNGQDSSIFGWSEKDIIHYLKTGMTPENNAINPLFCPTNFYRNAPEQEIEAIAAYLKTVPPS</sequence>
<dbReference type="GO" id="GO:0020037">
    <property type="term" value="F:heme binding"/>
    <property type="evidence" value="ECO:0007669"/>
    <property type="project" value="InterPro"/>
</dbReference>
<evidence type="ECO:0000256" key="2">
    <source>
        <dbReference type="ARBA" id="ARBA00022723"/>
    </source>
</evidence>
<dbReference type="PANTHER" id="PTHR35008:SF8">
    <property type="entry name" value="ALCOHOL DEHYDROGENASE CYTOCHROME C SUBUNIT"/>
    <property type="match status" value="1"/>
</dbReference>
<keyword evidence="3 4" id="KW-0408">Iron</keyword>
<dbReference type="PANTHER" id="PTHR35008">
    <property type="entry name" value="BLL4482 PROTEIN-RELATED"/>
    <property type="match status" value="1"/>
</dbReference>
<dbReference type="Gene3D" id="1.10.760.10">
    <property type="entry name" value="Cytochrome c-like domain"/>
    <property type="match status" value="2"/>
</dbReference>
<dbReference type="PROSITE" id="PS51007">
    <property type="entry name" value="CYTC"/>
    <property type="match status" value="2"/>
</dbReference>
<evidence type="ECO:0000313" key="7">
    <source>
        <dbReference type="Proteomes" id="UP000524246"/>
    </source>
</evidence>
<protein>
    <submittedName>
        <fullName evidence="6">Cytochrome c</fullName>
    </submittedName>
</protein>
<evidence type="ECO:0000256" key="4">
    <source>
        <dbReference type="PROSITE-ProRule" id="PRU00433"/>
    </source>
</evidence>
<feature type="domain" description="Cytochrome c" evidence="5">
    <location>
        <begin position="9"/>
        <end position="113"/>
    </location>
</feature>
<dbReference type="AlphaFoldDB" id="A0A7X9FQX0"/>
<feature type="non-terminal residue" evidence="6">
    <location>
        <position position="1"/>
    </location>
</feature>
<feature type="domain" description="Cytochrome c" evidence="5">
    <location>
        <begin position="152"/>
        <end position="262"/>
    </location>
</feature>
<dbReference type="Proteomes" id="UP000524246">
    <property type="component" value="Unassembled WGS sequence"/>
</dbReference>
<organism evidence="6 7">
    <name type="scientific">SAR324 cluster bacterium</name>
    <dbReference type="NCBI Taxonomy" id="2024889"/>
    <lineage>
        <taxon>Bacteria</taxon>
        <taxon>Deltaproteobacteria</taxon>
        <taxon>SAR324 cluster</taxon>
    </lineage>
</organism>
<gene>
    <name evidence="6" type="ORF">GYA55_05245</name>
</gene>
<keyword evidence="2 4" id="KW-0479">Metal-binding</keyword>
<keyword evidence="1 4" id="KW-0349">Heme</keyword>
<reference evidence="6 7" key="1">
    <citation type="journal article" date="2020" name="Biotechnol. Biofuels">
        <title>New insights from the biogas microbiome by comprehensive genome-resolved metagenomics of nearly 1600 species originating from multiple anaerobic digesters.</title>
        <authorList>
            <person name="Campanaro S."/>
            <person name="Treu L."/>
            <person name="Rodriguez-R L.M."/>
            <person name="Kovalovszki A."/>
            <person name="Ziels R.M."/>
            <person name="Maus I."/>
            <person name="Zhu X."/>
            <person name="Kougias P.G."/>
            <person name="Basile A."/>
            <person name="Luo G."/>
            <person name="Schluter A."/>
            <person name="Konstantinidis K.T."/>
            <person name="Angelidaki I."/>
        </authorList>
    </citation>
    <scope>NUCLEOTIDE SEQUENCE [LARGE SCALE GENOMIC DNA]</scope>
    <source>
        <strain evidence="6">AS27yjCOA_65</strain>
    </source>
</reference>
<dbReference type="InterPro" id="IPR051459">
    <property type="entry name" value="Cytochrome_c-type_DH"/>
</dbReference>
<dbReference type="GO" id="GO:0009055">
    <property type="term" value="F:electron transfer activity"/>
    <property type="evidence" value="ECO:0007669"/>
    <property type="project" value="InterPro"/>
</dbReference>
<evidence type="ECO:0000256" key="3">
    <source>
        <dbReference type="ARBA" id="ARBA00023004"/>
    </source>
</evidence>
<evidence type="ECO:0000259" key="5">
    <source>
        <dbReference type="PROSITE" id="PS51007"/>
    </source>
</evidence>
<dbReference type="GO" id="GO:0046872">
    <property type="term" value="F:metal ion binding"/>
    <property type="evidence" value="ECO:0007669"/>
    <property type="project" value="UniProtKB-KW"/>
</dbReference>
<comment type="caution">
    <text evidence="6">The sequence shown here is derived from an EMBL/GenBank/DDBJ whole genome shotgun (WGS) entry which is preliminary data.</text>
</comment>
<dbReference type="SUPFAM" id="SSF46626">
    <property type="entry name" value="Cytochrome c"/>
    <property type="match status" value="2"/>
</dbReference>
<accession>A0A7X9FQX0</accession>
<evidence type="ECO:0000256" key="1">
    <source>
        <dbReference type="ARBA" id="ARBA00022617"/>
    </source>
</evidence>